<dbReference type="OrthoDB" id="5428040at2759"/>
<reference evidence="1 2" key="1">
    <citation type="submission" date="2016-07" db="EMBL/GenBank/DDBJ databases">
        <title>Pervasive Adenine N6-methylation of Active Genes in Fungi.</title>
        <authorList>
            <consortium name="DOE Joint Genome Institute"/>
            <person name="Mondo S.J."/>
            <person name="Dannebaum R.O."/>
            <person name="Kuo R.C."/>
            <person name="Labutti K."/>
            <person name="Haridas S."/>
            <person name="Kuo A."/>
            <person name="Salamov A."/>
            <person name="Ahrendt S.R."/>
            <person name="Lipzen A."/>
            <person name="Sullivan W."/>
            <person name="Andreopoulos W.B."/>
            <person name="Clum A."/>
            <person name="Lindquist E."/>
            <person name="Daum C."/>
            <person name="Ramamoorthy G.K."/>
            <person name="Gryganskyi A."/>
            <person name="Culley D."/>
            <person name="Magnuson J.K."/>
            <person name="James T.Y."/>
            <person name="O'Malley M.A."/>
            <person name="Stajich J.E."/>
            <person name="Spatafora J.W."/>
            <person name="Visel A."/>
            <person name="Grigoriev I.V."/>
        </authorList>
    </citation>
    <scope>NUCLEOTIDE SEQUENCE [LARGE SCALE GENOMIC DNA]</scope>
    <source>
        <strain evidence="1 2">CBS 115471</strain>
    </source>
</reference>
<comment type="caution">
    <text evidence="1">The sequence shown here is derived from an EMBL/GenBank/DDBJ whole genome shotgun (WGS) entry which is preliminary data.</text>
</comment>
<gene>
    <name evidence="1" type="ORF">BCR34DRAFT_606027</name>
</gene>
<dbReference type="Proteomes" id="UP000193144">
    <property type="component" value="Unassembled WGS sequence"/>
</dbReference>
<evidence type="ECO:0000313" key="1">
    <source>
        <dbReference type="EMBL" id="ORY01185.1"/>
    </source>
</evidence>
<accession>A0A1Y1YUD8</accession>
<keyword evidence="2" id="KW-1185">Reference proteome</keyword>
<protein>
    <submittedName>
        <fullName evidence="1">Uncharacterized protein</fullName>
    </submittedName>
</protein>
<sequence length="423" mass="47511">MLAAIVLERFRTPLGSVPTLSITRSASSGPQNLLWAFLHSSPTLSDIVYLLPFLGIFATSITSQFTSTILLSDFNQTMVLGQSQRITLPYGVLYEKVSELNQLGVGGDIEGQALQARGYNHWKSRPLVYPTFAEYNGDPYEASDLRDTGRTIRALIPYSGQTDRMSLVEFNGATTLINTVVVCVRPTLDVSVSLQSIRDVVDYNQWHGAIYLSGTARCNQTGPMFRFQEEYISEEFTCQLAIGKSKNRTKSVYGRADREWSTSLCAISGTNGSQGMWGELSKDTWDTRESWDNHNREYLVLNATGRYEDWYDIEDLNGFQFEDDHEWAHMVSPQANLSTTIKLSVSLCFVNFEAEGRDVIMSRSADFYSRESVFQWSSNTEDYVTDDIRHTLGATEPKLPLAKRGVLDCASWAAKRASHTLGY</sequence>
<dbReference type="EMBL" id="MCFA01000173">
    <property type="protein sequence ID" value="ORY01185.1"/>
    <property type="molecule type" value="Genomic_DNA"/>
</dbReference>
<proteinExistence type="predicted"/>
<name>A0A1Y1YUD8_9PLEO</name>
<organism evidence="1 2">
    <name type="scientific">Clohesyomyces aquaticus</name>
    <dbReference type="NCBI Taxonomy" id="1231657"/>
    <lineage>
        <taxon>Eukaryota</taxon>
        <taxon>Fungi</taxon>
        <taxon>Dikarya</taxon>
        <taxon>Ascomycota</taxon>
        <taxon>Pezizomycotina</taxon>
        <taxon>Dothideomycetes</taxon>
        <taxon>Pleosporomycetidae</taxon>
        <taxon>Pleosporales</taxon>
        <taxon>Lindgomycetaceae</taxon>
        <taxon>Clohesyomyces</taxon>
    </lineage>
</organism>
<dbReference type="AlphaFoldDB" id="A0A1Y1YUD8"/>
<evidence type="ECO:0000313" key="2">
    <source>
        <dbReference type="Proteomes" id="UP000193144"/>
    </source>
</evidence>